<evidence type="ECO:0000256" key="5">
    <source>
        <dbReference type="ARBA" id="ARBA00023136"/>
    </source>
</evidence>
<dbReference type="Proteomes" id="UP000053555">
    <property type="component" value="Unassembled WGS sequence"/>
</dbReference>
<protein>
    <submittedName>
        <fullName evidence="7">Uncharacterized protein</fullName>
    </submittedName>
</protein>
<accession>A0A0B2RI18</accession>
<dbReference type="InterPro" id="IPR044991">
    <property type="entry name" value="TET_plant"/>
</dbReference>
<dbReference type="PANTHER" id="PTHR32191">
    <property type="entry name" value="TETRASPANIN-8-RELATED"/>
    <property type="match status" value="1"/>
</dbReference>
<proteinExistence type="inferred from homology"/>
<evidence type="ECO:0000256" key="3">
    <source>
        <dbReference type="ARBA" id="ARBA00022692"/>
    </source>
</evidence>
<keyword evidence="4 6" id="KW-1133">Transmembrane helix</keyword>
<organism evidence="7">
    <name type="scientific">Glycine soja</name>
    <name type="common">Wild soybean</name>
    <dbReference type="NCBI Taxonomy" id="3848"/>
    <lineage>
        <taxon>Eukaryota</taxon>
        <taxon>Viridiplantae</taxon>
        <taxon>Streptophyta</taxon>
        <taxon>Embryophyta</taxon>
        <taxon>Tracheophyta</taxon>
        <taxon>Spermatophyta</taxon>
        <taxon>Magnoliopsida</taxon>
        <taxon>eudicotyledons</taxon>
        <taxon>Gunneridae</taxon>
        <taxon>Pentapetalae</taxon>
        <taxon>rosids</taxon>
        <taxon>fabids</taxon>
        <taxon>Fabales</taxon>
        <taxon>Fabaceae</taxon>
        <taxon>Papilionoideae</taxon>
        <taxon>50 kb inversion clade</taxon>
        <taxon>NPAAA clade</taxon>
        <taxon>indigoferoid/millettioid clade</taxon>
        <taxon>Phaseoleae</taxon>
        <taxon>Glycine</taxon>
        <taxon>Glycine subgen. Soja</taxon>
    </lineage>
</organism>
<sequence>MVCIMENWGGWVAMTSGWVGNLKAVVILVIVMVWRSWHLCARCNAMVMYLISNGGQGNDCKLGIGSAGSPAYIHVHGDSNCQKVLLQVPLLVGGIFVVLVSALGIVGSLCCVNGALYVYLLVMFMVIVGLAFFTVFELFVTNRKMGQQEDALARAQAAKAVQMKCIAVRTTLSDEALELAGRTLIRDNIGSVLLNDILSGGSVVYSM</sequence>
<feature type="transmembrane region" description="Helical" evidence="6">
    <location>
        <begin position="84"/>
        <end position="105"/>
    </location>
</feature>
<keyword evidence="3 6" id="KW-0812">Transmembrane</keyword>
<dbReference type="AlphaFoldDB" id="A0A0B2RI18"/>
<gene>
    <name evidence="7" type="ORF">glysoja_039457</name>
</gene>
<keyword evidence="5 6" id="KW-0472">Membrane</keyword>
<feature type="transmembrane region" description="Helical" evidence="6">
    <location>
        <begin position="117"/>
        <end position="140"/>
    </location>
</feature>
<comment type="subcellular location">
    <subcellularLocation>
        <location evidence="1">Membrane</location>
    </subcellularLocation>
</comment>
<name>A0A0B2RI18_GLYSO</name>
<comment type="similarity">
    <text evidence="2">Belongs to the tetraspanin (TM4SF) family.</text>
</comment>
<dbReference type="GO" id="GO:0009734">
    <property type="term" value="P:auxin-activated signaling pathway"/>
    <property type="evidence" value="ECO:0007669"/>
    <property type="project" value="InterPro"/>
</dbReference>
<feature type="transmembrane region" description="Helical" evidence="6">
    <location>
        <begin position="12"/>
        <end position="34"/>
    </location>
</feature>
<dbReference type="EMBL" id="KN649919">
    <property type="protein sequence ID" value="KHN32885.1"/>
    <property type="molecule type" value="Genomic_DNA"/>
</dbReference>
<dbReference type="GO" id="GO:0016020">
    <property type="term" value="C:membrane"/>
    <property type="evidence" value="ECO:0007669"/>
    <property type="project" value="UniProtKB-SubCell"/>
</dbReference>
<evidence type="ECO:0000256" key="4">
    <source>
        <dbReference type="ARBA" id="ARBA00022989"/>
    </source>
</evidence>
<evidence type="ECO:0000256" key="2">
    <source>
        <dbReference type="ARBA" id="ARBA00006840"/>
    </source>
</evidence>
<reference evidence="7" key="1">
    <citation type="submission" date="2014-07" db="EMBL/GenBank/DDBJ databases">
        <title>Identification of a novel salt tolerance gene in wild soybean by whole-genome sequencing.</title>
        <authorList>
            <person name="Lam H.-M."/>
            <person name="Qi X."/>
            <person name="Li M.-W."/>
            <person name="Liu X."/>
            <person name="Xie M."/>
            <person name="Ni M."/>
            <person name="Xu X."/>
        </authorList>
    </citation>
    <scope>NUCLEOTIDE SEQUENCE [LARGE SCALE GENOMIC DNA]</scope>
    <source>
        <tissue evidence="7">Root</tissue>
    </source>
</reference>
<evidence type="ECO:0000256" key="6">
    <source>
        <dbReference type="SAM" id="Phobius"/>
    </source>
</evidence>
<evidence type="ECO:0000313" key="7">
    <source>
        <dbReference type="EMBL" id="KHN32885.1"/>
    </source>
</evidence>
<evidence type="ECO:0000256" key="1">
    <source>
        <dbReference type="ARBA" id="ARBA00004370"/>
    </source>
</evidence>